<name>A0A5C6JXL0_9ACTN</name>
<dbReference type="CDD" id="cd01097">
    <property type="entry name" value="Tetrahydromethanopterin_reductase"/>
    <property type="match status" value="1"/>
</dbReference>
<dbReference type="PANTHER" id="PTHR30137:SF6">
    <property type="entry name" value="LUCIFERASE-LIKE MONOOXYGENASE"/>
    <property type="match status" value="1"/>
</dbReference>
<dbReference type="SUPFAM" id="SSF51679">
    <property type="entry name" value="Bacterial luciferase-like"/>
    <property type="match status" value="1"/>
</dbReference>
<dbReference type="InterPro" id="IPR050766">
    <property type="entry name" value="Bact_Lucif_Oxidored"/>
</dbReference>
<protein>
    <submittedName>
        <fullName evidence="2">LLM class flavin-dependent oxidoreductase</fullName>
    </submittedName>
</protein>
<comment type="caution">
    <text evidence="2">The sequence shown here is derived from an EMBL/GenBank/DDBJ whole genome shotgun (WGS) entry which is preliminary data.</text>
</comment>
<evidence type="ECO:0000313" key="3">
    <source>
        <dbReference type="Proteomes" id="UP000320481"/>
    </source>
</evidence>
<proteinExistence type="predicted"/>
<dbReference type="InterPro" id="IPR036661">
    <property type="entry name" value="Luciferase-like_sf"/>
</dbReference>
<dbReference type="GO" id="GO:0005829">
    <property type="term" value="C:cytosol"/>
    <property type="evidence" value="ECO:0007669"/>
    <property type="project" value="TreeGrafter"/>
</dbReference>
<evidence type="ECO:0000313" key="2">
    <source>
        <dbReference type="EMBL" id="TWV53484.1"/>
    </source>
</evidence>
<accession>A0A5C6JXL0</accession>
<dbReference type="AlphaFoldDB" id="A0A5C6JXL0"/>
<dbReference type="InterPro" id="IPR011251">
    <property type="entry name" value="Luciferase-like_dom"/>
</dbReference>
<dbReference type="Gene3D" id="3.20.20.30">
    <property type="entry name" value="Luciferase-like domain"/>
    <property type="match status" value="1"/>
</dbReference>
<reference evidence="2" key="1">
    <citation type="journal article" date="2019" name="Microbiol. Resour. Announc.">
        <title>Draft Genomic Sequences of Streptomyces misionensis and Streptomyces albidoflavus, bacteria applied for phytopathogen biocontrol.</title>
        <authorList>
            <person name="Pylro V."/>
            <person name="Dias A."/>
            <person name="Andreote F."/>
            <person name="Varani A."/>
            <person name="Andreote C."/>
            <person name="Bernardo E."/>
            <person name="Martins T."/>
        </authorList>
    </citation>
    <scope>NUCLEOTIDE SEQUENCE [LARGE SCALE GENOMIC DNA]</scope>
    <source>
        <strain evidence="2">66</strain>
    </source>
</reference>
<feature type="domain" description="Luciferase-like" evidence="1">
    <location>
        <begin position="3"/>
        <end position="311"/>
    </location>
</feature>
<dbReference type="GO" id="GO:0016705">
    <property type="term" value="F:oxidoreductase activity, acting on paired donors, with incorporation or reduction of molecular oxygen"/>
    <property type="evidence" value="ECO:0007669"/>
    <property type="project" value="InterPro"/>
</dbReference>
<dbReference type="NCBIfam" id="TIGR04020">
    <property type="entry name" value="seco_metab_LLM"/>
    <property type="match status" value="1"/>
</dbReference>
<dbReference type="PANTHER" id="PTHR30137">
    <property type="entry name" value="LUCIFERASE-LIKE MONOOXYGENASE"/>
    <property type="match status" value="1"/>
</dbReference>
<dbReference type="InterPro" id="IPR024011">
    <property type="entry name" value="Biosynth_lucif-like_mOase_dom"/>
</dbReference>
<dbReference type="EMBL" id="VOGW01000055">
    <property type="protein sequence ID" value="TWV53484.1"/>
    <property type="molecule type" value="Genomic_DNA"/>
</dbReference>
<evidence type="ECO:0000259" key="1">
    <source>
        <dbReference type="Pfam" id="PF00296"/>
    </source>
</evidence>
<dbReference type="RefSeq" id="WP_146464812.1">
    <property type="nucleotide sequence ID" value="NZ_VOGW01000055.1"/>
</dbReference>
<gene>
    <name evidence="2" type="ORF">FRZ03_10135</name>
</gene>
<dbReference type="Proteomes" id="UP000320481">
    <property type="component" value="Unassembled WGS sequence"/>
</dbReference>
<organism evidence="2 3">
    <name type="scientific">Streptomyces misionensis</name>
    <dbReference type="NCBI Taxonomy" id="67331"/>
    <lineage>
        <taxon>Bacteria</taxon>
        <taxon>Bacillati</taxon>
        <taxon>Actinomycetota</taxon>
        <taxon>Actinomycetes</taxon>
        <taxon>Kitasatosporales</taxon>
        <taxon>Streptomycetaceae</taxon>
        <taxon>Streptomyces</taxon>
    </lineage>
</organism>
<keyword evidence="3" id="KW-1185">Reference proteome</keyword>
<sequence>MKFSLFFFSSGDVPEEQYRLLKEAARFADSHGFTAVWTPERHFHEFGAPFPNPSVTAAALATMTERVEIRAGSVVLPLHDPIRVAEEWAVVDQLSGGRTGLAFASGWNPRDFVLAPDAFADNKAALRSKLAQVQALWAGAEVQRRGPDGAPMTVRSFPRPVQPDIPLWITAAGSPATFSLAGELGHGVLTHLLGQTWEQLEDNLVDYGAALQKAGHGVERERIAVMLHTFVGDDGQRARDTAKAPLTAYMRTSLNLFALPAALASGEVPEQELTEMLEHVYDEYTRSRCLIGSVSDCLPIVESLAQLGVDEIACLVDFGLPADEVLRGLETLAELGEVCAGV</sequence>
<dbReference type="Pfam" id="PF00296">
    <property type="entry name" value="Bac_luciferase"/>
    <property type="match status" value="1"/>
</dbReference>